<protein>
    <submittedName>
        <fullName evidence="1">Uncharacterized protein</fullName>
    </submittedName>
</protein>
<dbReference type="Proteomes" id="UP000002675">
    <property type="component" value="Chromosome I"/>
</dbReference>
<dbReference type="KEGG" id="vvy:VV0116"/>
<proteinExistence type="predicted"/>
<gene>
    <name evidence="1" type="ordered locus">VV0116</name>
</gene>
<evidence type="ECO:0000313" key="1">
    <source>
        <dbReference type="EMBL" id="BAC92880.1"/>
    </source>
</evidence>
<evidence type="ECO:0000313" key="2">
    <source>
        <dbReference type="Proteomes" id="UP000002675"/>
    </source>
</evidence>
<dbReference type="HOGENOM" id="CLU_3159286_0_0_6"/>
<accession>Q7MQ92</accession>
<dbReference type="AlphaFoldDB" id="Q7MQ92"/>
<sequence length="48" mass="5588">MINNYFTELFTGLTSFRDHFRHSISIKNTRHDVVTGNKKAEIIDLGFC</sequence>
<organism evidence="1 2">
    <name type="scientific">Vibrio vulnificus (strain YJ016)</name>
    <dbReference type="NCBI Taxonomy" id="196600"/>
    <lineage>
        <taxon>Bacteria</taxon>
        <taxon>Pseudomonadati</taxon>
        <taxon>Pseudomonadota</taxon>
        <taxon>Gammaproteobacteria</taxon>
        <taxon>Vibrionales</taxon>
        <taxon>Vibrionaceae</taxon>
        <taxon>Vibrio</taxon>
    </lineage>
</organism>
<dbReference type="EMBL" id="BA000037">
    <property type="protein sequence ID" value="BAC92880.1"/>
    <property type="molecule type" value="Genomic_DNA"/>
</dbReference>
<name>Q7MQ92_VIBVY</name>
<reference evidence="1 2" key="1">
    <citation type="journal article" date="2003" name="Genome Res.">
        <title>Comparative genome analysis of Vibrio vulnificus, a marine pathogen.</title>
        <authorList>
            <person name="Chen C.Y."/>
            <person name="Wu K.M."/>
            <person name="Chang Y.C."/>
            <person name="Chang C.H."/>
            <person name="Tsai H.C."/>
            <person name="Liao T.L."/>
            <person name="Liu Y.M."/>
            <person name="Chen H.J."/>
            <person name="Shen A.B."/>
            <person name="Li J.C."/>
            <person name="Su T.L."/>
            <person name="Shao C.P."/>
            <person name="Lee C.T."/>
            <person name="Hor L.I."/>
            <person name="Tsai S.F."/>
        </authorList>
    </citation>
    <scope>NUCLEOTIDE SEQUENCE [LARGE SCALE GENOMIC DNA]</scope>
    <source>
        <strain evidence="1 2">YJ016</strain>
    </source>
</reference>